<feature type="region of interest" description="Disordered" evidence="1">
    <location>
        <begin position="29"/>
        <end position="65"/>
    </location>
</feature>
<sequence>MPSFDAMDLPRSSVLRDMSRRYRGIAYNCVSSPAPPKAATPPPPPPRRDSAIGPNALGISSHAAH</sequence>
<evidence type="ECO:0000313" key="3">
    <source>
        <dbReference type="Proteomes" id="UP000801428"/>
    </source>
</evidence>
<comment type="caution">
    <text evidence="2">The sequence shown here is derived from an EMBL/GenBank/DDBJ whole genome shotgun (WGS) entry which is preliminary data.</text>
</comment>
<dbReference type="OrthoDB" id="10592898at2759"/>
<evidence type="ECO:0000256" key="1">
    <source>
        <dbReference type="SAM" id="MobiDB-lite"/>
    </source>
</evidence>
<evidence type="ECO:0000313" key="2">
    <source>
        <dbReference type="EMBL" id="KAF3005997.1"/>
    </source>
</evidence>
<keyword evidence="3" id="KW-1185">Reference proteome</keyword>
<dbReference type="Proteomes" id="UP000801428">
    <property type="component" value="Unassembled WGS sequence"/>
</dbReference>
<feature type="compositionally biased region" description="Pro residues" evidence="1">
    <location>
        <begin position="33"/>
        <end position="45"/>
    </location>
</feature>
<reference evidence="2" key="1">
    <citation type="submission" date="2019-04" db="EMBL/GenBank/DDBJ databases">
        <title>Sequencing of skin fungus with MAO and IRED activity.</title>
        <authorList>
            <person name="Marsaioli A.J."/>
            <person name="Bonatto J.M.C."/>
            <person name="Reis Junior O."/>
        </authorList>
    </citation>
    <scope>NUCLEOTIDE SEQUENCE</scope>
    <source>
        <strain evidence="2">30M1</strain>
    </source>
</reference>
<proteinExistence type="predicted"/>
<protein>
    <submittedName>
        <fullName evidence="2">Uncharacterized protein</fullName>
    </submittedName>
</protein>
<name>A0A9P4THR7_CURKU</name>
<accession>A0A9P4THR7</accession>
<dbReference type="AlphaFoldDB" id="A0A9P4THR7"/>
<organism evidence="2 3">
    <name type="scientific">Curvularia kusanoi</name>
    <name type="common">Cochliobolus kusanoi</name>
    <dbReference type="NCBI Taxonomy" id="90978"/>
    <lineage>
        <taxon>Eukaryota</taxon>
        <taxon>Fungi</taxon>
        <taxon>Dikarya</taxon>
        <taxon>Ascomycota</taxon>
        <taxon>Pezizomycotina</taxon>
        <taxon>Dothideomycetes</taxon>
        <taxon>Pleosporomycetidae</taxon>
        <taxon>Pleosporales</taxon>
        <taxon>Pleosporineae</taxon>
        <taxon>Pleosporaceae</taxon>
        <taxon>Curvularia</taxon>
    </lineage>
</organism>
<dbReference type="EMBL" id="SWKU01000006">
    <property type="protein sequence ID" value="KAF3005997.1"/>
    <property type="molecule type" value="Genomic_DNA"/>
</dbReference>
<gene>
    <name evidence="2" type="ORF">E8E13_010490</name>
</gene>